<evidence type="ECO:0000313" key="3">
    <source>
        <dbReference type="Proteomes" id="UP001189429"/>
    </source>
</evidence>
<dbReference type="EMBL" id="CAUYUJ010015947">
    <property type="protein sequence ID" value="CAK0860069.1"/>
    <property type="molecule type" value="Genomic_DNA"/>
</dbReference>
<keyword evidence="3" id="KW-1185">Reference proteome</keyword>
<protein>
    <submittedName>
        <fullName evidence="2">Uncharacterized protein</fullName>
    </submittedName>
</protein>
<reference evidence="2" key="1">
    <citation type="submission" date="2023-10" db="EMBL/GenBank/DDBJ databases">
        <authorList>
            <person name="Chen Y."/>
            <person name="Shah S."/>
            <person name="Dougan E. K."/>
            <person name="Thang M."/>
            <person name="Chan C."/>
        </authorList>
    </citation>
    <scope>NUCLEOTIDE SEQUENCE [LARGE SCALE GENOMIC DNA]</scope>
</reference>
<proteinExistence type="predicted"/>
<sequence length="174" mass="18057">MWATAGRPRRPSGHIGRAQGPLAGARARQSDLDVGLGGVQVNHRGQRLAGMAGLRRPAAAAPRRPGPGRPARRPRSRPPSPSPGAGGPQDLVLARGRRAGRQPQHAGALRHRDLQQHGVGQVLLDQGVPPGVEVPDGSAGRGGHESQVHDPVAELHLRRKPPVGEASVQQCGGG</sequence>
<organism evidence="2 3">
    <name type="scientific">Prorocentrum cordatum</name>
    <dbReference type="NCBI Taxonomy" id="2364126"/>
    <lineage>
        <taxon>Eukaryota</taxon>
        <taxon>Sar</taxon>
        <taxon>Alveolata</taxon>
        <taxon>Dinophyceae</taxon>
        <taxon>Prorocentrales</taxon>
        <taxon>Prorocentraceae</taxon>
        <taxon>Prorocentrum</taxon>
    </lineage>
</organism>
<accession>A0ABN9UJT8</accession>
<feature type="compositionally biased region" description="Basic and acidic residues" evidence="1">
    <location>
        <begin position="142"/>
        <end position="156"/>
    </location>
</feature>
<evidence type="ECO:0000313" key="2">
    <source>
        <dbReference type="EMBL" id="CAK0860069.1"/>
    </source>
</evidence>
<evidence type="ECO:0000256" key="1">
    <source>
        <dbReference type="SAM" id="MobiDB-lite"/>
    </source>
</evidence>
<comment type="caution">
    <text evidence="2">The sequence shown here is derived from an EMBL/GenBank/DDBJ whole genome shotgun (WGS) entry which is preliminary data.</text>
</comment>
<name>A0ABN9UJT8_9DINO</name>
<gene>
    <name evidence="2" type="ORF">PCOR1329_LOCUS49148</name>
</gene>
<feature type="region of interest" description="Disordered" evidence="1">
    <location>
        <begin position="47"/>
        <end position="174"/>
    </location>
</feature>
<feature type="compositionally biased region" description="Low complexity" evidence="1">
    <location>
        <begin position="47"/>
        <end position="63"/>
    </location>
</feature>
<dbReference type="Proteomes" id="UP001189429">
    <property type="component" value="Unassembled WGS sequence"/>
</dbReference>
<feature type="region of interest" description="Disordered" evidence="1">
    <location>
        <begin position="1"/>
        <end position="29"/>
    </location>
</feature>